<evidence type="ECO:0000313" key="2">
    <source>
        <dbReference type="EMBL" id="EAX99482.1"/>
    </source>
</evidence>
<name>A2F6I4_TRIV3</name>
<dbReference type="Proteomes" id="UP000001542">
    <property type="component" value="Unassembled WGS sequence"/>
</dbReference>
<dbReference type="EMBL" id="DS113636">
    <property type="protein sequence ID" value="EAX99482.1"/>
    <property type="molecule type" value="Genomic_DNA"/>
</dbReference>
<dbReference type="OrthoDB" id="29306at2759"/>
<dbReference type="SMART" id="SM01026">
    <property type="entry name" value="Beach"/>
    <property type="match status" value="1"/>
</dbReference>
<organism evidence="2 3">
    <name type="scientific">Trichomonas vaginalis (strain ATCC PRA-98 / G3)</name>
    <dbReference type="NCBI Taxonomy" id="412133"/>
    <lineage>
        <taxon>Eukaryota</taxon>
        <taxon>Metamonada</taxon>
        <taxon>Parabasalia</taxon>
        <taxon>Trichomonadida</taxon>
        <taxon>Trichomonadidae</taxon>
        <taxon>Trichomonas</taxon>
    </lineage>
</organism>
<dbReference type="InterPro" id="IPR000409">
    <property type="entry name" value="BEACH_dom"/>
</dbReference>
<sequence length="2214" mass="255295">MKENPILNLINYRNNIPTSKDPESERCLAIIRSIPVVDKQKLIRFSEDTQQIESLDNIFELAPLKAEFSAETLFSVISPDFNSFQNTEMYSIIFQYLSLGWYQTFTATQDPIQICNLLTIFSNIKYPEHENMNCQIFQLICTKYFQEVNRKYNDNVVKLIFNLIYLNKFPTPQYFPTMVLIFRMVSGSGNPPLITEMIDLIEHMTVKKFNILYGPDLSSLVIVLQQEIASMNLKAFSAVCRISNFSECKILNDSFVLLPSVFFAYTVTNTPQNAPYQIEKQNIEKIEYSDELKKSLFDELKQPPYDDLDYVVTICSQVYQKSIEISEALFHATPEMRDVFFQSMLNLLATVHQFEFLIELFNSFFVILKATATPAILTGVIPRVITSKIFNPEETIFSEIPVRKEILALRRLFFEDIRMISPELILTAFDSKYPILFAENLIRCQICGFLPSLFVEDALLMKINSVFVNLRGLSKNIESIRSQIAIFSFLLWPLYSEYTFIRCLELSSFNSAFSNNMYEVELTKYTVRALRDSLSQINTEINVSGVANSFSEACQMCSNDPNNERSSLLAYYITECLSQSIHEKIAMQFEPCLYSLFVYLSKSKNKSVLSNFLRFFSLIVRVNKKILENSEFIMKIISVVHGIDEDGCSNESFSILYSILTEGTCATNIFLIRVPQFLPYLVAAVGINSKKVAELFTKFSLISQDSEYNKSMLHEGGIDIICMLYINEVIDKSDRKVTITFGKINFILEIDAETWSEIAKPLMFSIFRSKSNNQIANLISLHISKGGCLSNDLLSELHLMRNQISKKFTIGLTPPPFEAKIPMSLLNDGFTLSFKIYIDPLTSNLSTEEVNLFNFSIPNSTFSFYLSQKTIYAMLHNENQAKVRVVLVNRSFYPGKWNTVQIGVNMKSKPIRFHPISNQEHLNESDFVGYSFIENPILAVCDGGSSYSCGYLSDIVLYQGYSDDLIQATRLNKIIDLNEVLKAKEIKVDDQIVNTKINYCQKVPYTLLESLARANNTATICKFFEYQDHSVDNTLTVIEVLSTIFKASSLSQRLFRSVPNILASLFKNTSLLTVELYKAMWNLFCTSLTDGSLRSEWLFSLILNTWLWNQSKSDNFIFILNHWIKIVIPFSTNEIKKKKNLFKTYMAQYKLFFCFDARGNHEHRLGQTIFDTFSKENLKTCQDLFVLLIKRLAYVNITKNDLNLLFYYISSSRDNKGTVLQLLKLVLDICPAIVKLPDYDASCLAYFLKSKDIDIVELAVLVIYNLSGDKLSQFLLSSALQIQIDTSELLNRLFNDLQKYENLYLLLIIFMLKGNVDMKPLAEILQNWINERKQIKTQKQWFIWILIAAIQKEDVIDVFSNFIAYVLSRSPSRNKELNDIVNFARFLGVLTPYSSQKFLESFFISLGYYKEYFDDTFTTYIADICFTSSIFHFTNFTHNFYLLQKFSESPFKDFNIYQSQDSPYQNELSNVTHLEHLMCYDISQMSINFFIDLKSDTGIWSQKLIAQISYDLYKNEKLKNYLLLFIDDSKLSQEPKIEFTHNSLEFFEKFHKEYENRFKSTFTEFSNEFRDILKKTKQLITDTQAFPSLADNVFGLIQHEMEKPQKMKSQNLEENERVRDKKTCMNYCAMKLKYPLMIKKKQPVAPETDLVYIQTCSLISKKNSREISLRIMRDCVYLVGSSFVKAFTIQMIRVLLTRKRSKSETAVEFYISDGRSYLIDLNPTDSSSFVKNFMKYMGSGQFVQSMPSAELFMSFPLTMDWSRGVLSNFEYLMKLNILSGRSFNDKNLYPVFPSVLNSLSNFSARDITKCTYNEPSLERVLRTQPKNPVSLEESVCKNGCIPPEFFYLQSVVCQSDNVNSFDFIYKHRKALESAKIRALIPKFIDNIWGVKGNSSFGHRQIFRKPHQPSQLLKVEKAKNISYNIKVEKDILYCATLKTKNPMHYSFMLFLEDGDIFVYSFGFQSEFHEKKSSKLMSLNKDLNCSYSHNNKGIARYSPENKKISIFKETNLEVEHNLFIDVSIIDYCDKSFIYTQDCCTVQYAADRTRKLQPITLYNSTQRIKLLKAHEHAKIFAVALDDGTVEVHSLVDGRFVGKSSLSCQPRHLIITNNSAFVICTGDSEILVLSIDGDEIKRAKIDTPLQSVFTFSDLVDTDYICAEDASGKLVFFEAMFPENMKTAIFSVKDLVFATYNQLKSAFVTVDAKGHLSITPAIL</sequence>
<dbReference type="eggNOG" id="KOG1786">
    <property type="taxonomic scope" value="Eukaryota"/>
</dbReference>
<dbReference type="Gene3D" id="1.10.1540.10">
    <property type="entry name" value="BEACH domain"/>
    <property type="match status" value="1"/>
</dbReference>
<dbReference type="SUPFAM" id="SSF50978">
    <property type="entry name" value="WD40 repeat-like"/>
    <property type="match status" value="1"/>
</dbReference>
<reference evidence="2" key="2">
    <citation type="journal article" date="2007" name="Science">
        <title>Draft genome sequence of the sexually transmitted pathogen Trichomonas vaginalis.</title>
        <authorList>
            <person name="Carlton J.M."/>
            <person name="Hirt R.P."/>
            <person name="Silva J.C."/>
            <person name="Delcher A.L."/>
            <person name="Schatz M."/>
            <person name="Zhao Q."/>
            <person name="Wortman J.R."/>
            <person name="Bidwell S.L."/>
            <person name="Alsmark U.C.M."/>
            <person name="Besteiro S."/>
            <person name="Sicheritz-Ponten T."/>
            <person name="Noel C.J."/>
            <person name="Dacks J.B."/>
            <person name="Foster P.G."/>
            <person name="Simillion C."/>
            <person name="Van de Peer Y."/>
            <person name="Miranda-Saavedra D."/>
            <person name="Barton G.J."/>
            <person name="Westrop G.D."/>
            <person name="Mueller S."/>
            <person name="Dessi D."/>
            <person name="Fiori P.L."/>
            <person name="Ren Q."/>
            <person name="Paulsen I."/>
            <person name="Zhang H."/>
            <person name="Bastida-Corcuera F.D."/>
            <person name="Simoes-Barbosa A."/>
            <person name="Brown M.T."/>
            <person name="Hayes R.D."/>
            <person name="Mukherjee M."/>
            <person name="Okumura C.Y."/>
            <person name="Schneider R."/>
            <person name="Smith A.J."/>
            <person name="Vanacova S."/>
            <person name="Villalvazo M."/>
            <person name="Haas B.J."/>
            <person name="Pertea M."/>
            <person name="Feldblyum T.V."/>
            <person name="Utterback T.R."/>
            <person name="Shu C.L."/>
            <person name="Osoegawa K."/>
            <person name="de Jong P.J."/>
            <person name="Hrdy I."/>
            <person name="Horvathova L."/>
            <person name="Zubacova Z."/>
            <person name="Dolezal P."/>
            <person name="Malik S.B."/>
            <person name="Logsdon J.M. Jr."/>
            <person name="Henze K."/>
            <person name="Gupta A."/>
            <person name="Wang C.C."/>
            <person name="Dunne R.L."/>
            <person name="Upcroft J.A."/>
            <person name="Upcroft P."/>
            <person name="White O."/>
            <person name="Salzberg S.L."/>
            <person name="Tang P."/>
            <person name="Chiu C.-H."/>
            <person name="Lee Y.-S."/>
            <person name="Embley T.M."/>
            <person name="Coombs G.H."/>
            <person name="Mottram J.C."/>
            <person name="Tachezy J."/>
            <person name="Fraser-Liggett C.M."/>
            <person name="Johnson P.J."/>
        </authorList>
    </citation>
    <scope>NUCLEOTIDE SEQUENCE [LARGE SCALE GENOMIC DNA]</scope>
    <source>
        <strain evidence="2">G3</strain>
    </source>
</reference>
<proteinExistence type="predicted"/>
<dbReference type="RefSeq" id="XP_001312412.1">
    <property type="nucleotide sequence ID" value="XM_001312411.1"/>
</dbReference>
<dbReference type="InterPro" id="IPR036322">
    <property type="entry name" value="WD40_repeat_dom_sf"/>
</dbReference>
<dbReference type="Pfam" id="PF02138">
    <property type="entry name" value="Beach"/>
    <property type="match status" value="1"/>
</dbReference>
<dbReference type="SMR" id="A2F6I4"/>
<dbReference type="SUPFAM" id="SSF81837">
    <property type="entry name" value="BEACH domain"/>
    <property type="match status" value="1"/>
</dbReference>
<evidence type="ECO:0000259" key="1">
    <source>
        <dbReference type="SMART" id="SM01026"/>
    </source>
</evidence>
<dbReference type="InterPro" id="IPR050865">
    <property type="entry name" value="BEACH_Domain"/>
</dbReference>
<keyword evidence="3" id="KW-1185">Reference proteome</keyword>
<reference evidence="2" key="1">
    <citation type="submission" date="2006-10" db="EMBL/GenBank/DDBJ databases">
        <authorList>
            <person name="Amadeo P."/>
            <person name="Zhao Q."/>
            <person name="Wortman J."/>
            <person name="Fraser-Liggett C."/>
            <person name="Carlton J."/>
        </authorList>
    </citation>
    <scope>NUCLEOTIDE SEQUENCE</scope>
    <source>
        <strain evidence="2">G3</strain>
    </source>
</reference>
<dbReference type="VEuPathDB" id="TrichDB:TVAG_412990"/>
<gene>
    <name evidence="2" type="ORF">TVAG_412990</name>
</gene>
<protein>
    <recommendedName>
        <fullName evidence="1">BEACH domain-containing protein</fullName>
    </recommendedName>
</protein>
<dbReference type="KEGG" id="tva:4757290"/>
<dbReference type="InParanoid" id="A2F6I4"/>
<dbReference type="VEuPathDB" id="TrichDB:TVAGG3_0002200"/>
<evidence type="ECO:0000313" key="3">
    <source>
        <dbReference type="Proteomes" id="UP000001542"/>
    </source>
</evidence>
<dbReference type="PANTHER" id="PTHR13743:SF112">
    <property type="entry name" value="BEACH DOMAIN-CONTAINING PROTEIN"/>
    <property type="match status" value="1"/>
</dbReference>
<dbReference type="InterPro" id="IPR036372">
    <property type="entry name" value="BEACH_dom_sf"/>
</dbReference>
<accession>A2F6I4</accession>
<feature type="domain" description="BEACH" evidence="1">
    <location>
        <begin position="1758"/>
        <end position="1909"/>
    </location>
</feature>
<dbReference type="PANTHER" id="PTHR13743">
    <property type="entry name" value="BEIGE/BEACH-RELATED"/>
    <property type="match status" value="1"/>
</dbReference>